<dbReference type="InterPro" id="IPR006015">
    <property type="entry name" value="Universal_stress_UspA"/>
</dbReference>
<protein>
    <submittedName>
        <fullName evidence="4">Universal stress protein</fullName>
    </submittedName>
</protein>
<dbReference type="EMBL" id="JAZDUE010000002">
    <property type="protein sequence ID" value="MEE4022192.1"/>
    <property type="molecule type" value="Genomic_DNA"/>
</dbReference>
<evidence type="ECO:0000259" key="3">
    <source>
        <dbReference type="Pfam" id="PF00582"/>
    </source>
</evidence>
<gene>
    <name evidence="4" type="ORF">V1Y59_03790</name>
</gene>
<dbReference type="SUPFAM" id="SSF52402">
    <property type="entry name" value="Adenine nucleotide alpha hydrolases-like"/>
    <property type="match status" value="1"/>
</dbReference>
<accession>A0ABU7MPE6</accession>
<evidence type="ECO:0000256" key="2">
    <source>
        <dbReference type="SAM" id="MobiDB-lite"/>
    </source>
</evidence>
<comment type="similarity">
    <text evidence="1">Belongs to the universal stress protein A family.</text>
</comment>
<dbReference type="PRINTS" id="PR01438">
    <property type="entry name" value="UNVRSLSTRESS"/>
</dbReference>
<dbReference type="RefSeq" id="WP_330503501.1">
    <property type="nucleotide sequence ID" value="NZ_JAZDUE010000002.1"/>
</dbReference>
<evidence type="ECO:0000313" key="5">
    <source>
        <dbReference type="Proteomes" id="UP001335729"/>
    </source>
</evidence>
<dbReference type="Gene3D" id="3.40.50.620">
    <property type="entry name" value="HUPs"/>
    <property type="match status" value="1"/>
</dbReference>
<keyword evidence="5" id="KW-1185">Reference proteome</keyword>
<evidence type="ECO:0000256" key="1">
    <source>
        <dbReference type="ARBA" id="ARBA00008791"/>
    </source>
</evidence>
<proteinExistence type="inferred from homology"/>
<dbReference type="PANTHER" id="PTHR46268">
    <property type="entry name" value="STRESS RESPONSE PROTEIN NHAX"/>
    <property type="match status" value="1"/>
</dbReference>
<dbReference type="CDD" id="cd23659">
    <property type="entry name" value="USP_At3g01520-like"/>
    <property type="match status" value="1"/>
</dbReference>
<dbReference type="Proteomes" id="UP001335729">
    <property type="component" value="Unassembled WGS sequence"/>
</dbReference>
<dbReference type="InterPro" id="IPR006016">
    <property type="entry name" value="UspA"/>
</dbReference>
<feature type="compositionally biased region" description="Low complexity" evidence="2">
    <location>
        <begin position="1"/>
        <end position="29"/>
    </location>
</feature>
<feature type="domain" description="UspA" evidence="3">
    <location>
        <begin position="38"/>
        <end position="188"/>
    </location>
</feature>
<dbReference type="Pfam" id="PF00582">
    <property type="entry name" value="Usp"/>
    <property type="match status" value="1"/>
</dbReference>
<organism evidence="4 5">
    <name type="scientific">Gordonia prachuapensis</name>
    <dbReference type="NCBI Taxonomy" id="3115651"/>
    <lineage>
        <taxon>Bacteria</taxon>
        <taxon>Bacillati</taxon>
        <taxon>Actinomycetota</taxon>
        <taxon>Actinomycetes</taxon>
        <taxon>Mycobacteriales</taxon>
        <taxon>Gordoniaceae</taxon>
        <taxon>Gordonia</taxon>
    </lineage>
</organism>
<evidence type="ECO:0000313" key="4">
    <source>
        <dbReference type="EMBL" id="MEE4022192.1"/>
    </source>
</evidence>
<dbReference type="InterPro" id="IPR014729">
    <property type="entry name" value="Rossmann-like_a/b/a_fold"/>
</dbReference>
<sequence length="199" mass="20675">MDVGSSPSAADSASADSGPAATAPAAPESGGRDQSARQTLMIAYDGSDNADRAIRYAGRFLRAETAHVVTAWQPGELSPTRLSTLSGGMQPFIDTRLEVGVDEALEQEAENINHRGVDLATEAGLSAKGSLVEVESTVWGALVAAADALSVDLLVTGTRGSSGLKALLRSSVAERVLKHCHRPVFIVPAQCEKQPPVTL</sequence>
<reference evidence="4 5" key="1">
    <citation type="submission" date="2024-01" db="EMBL/GenBank/DDBJ databases">
        <title>Draft genome sequence of Gordonia sp. PKS22-38.</title>
        <authorList>
            <person name="Suphannarot A."/>
            <person name="Mingma R."/>
        </authorList>
    </citation>
    <scope>NUCLEOTIDE SEQUENCE [LARGE SCALE GENOMIC DNA]</scope>
    <source>
        <strain evidence="4 5">PKS22-38</strain>
    </source>
</reference>
<dbReference type="PANTHER" id="PTHR46268:SF6">
    <property type="entry name" value="UNIVERSAL STRESS PROTEIN UP12"/>
    <property type="match status" value="1"/>
</dbReference>
<feature type="region of interest" description="Disordered" evidence="2">
    <location>
        <begin position="1"/>
        <end position="35"/>
    </location>
</feature>
<comment type="caution">
    <text evidence="4">The sequence shown here is derived from an EMBL/GenBank/DDBJ whole genome shotgun (WGS) entry which is preliminary data.</text>
</comment>
<name>A0ABU7MPE6_9ACTN</name>